<dbReference type="CDD" id="cd08204">
    <property type="entry name" value="ArfGap"/>
    <property type="match status" value="1"/>
</dbReference>
<dbReference type="PROSITE" id="PS50115">
    <property type="entry name" value="ARFGAP"/>
    <property type="match status" value="1"/>
</dbReference>
<dbReference type="Pfam" id="PF01412">
    <property type="entry name" value="ArfGap"/>
    <property type="match status" value="1"/>
</dbReference>
<proteinExistence type="predicted"/>
<dbReference type="SUPFAM" id="SSF57863">
    <property type="entry name" value="ArfGap/RecO-like zinc finger"/>
    <property type="match status" value="1"/>
</dbReference>
<evidence type="ECO:0000256" key="1">
    <source>
        <dbReference type="ARBA" id="ARBA00022468"/>
    </source>
</evidence>
<reference evidence="8 9" key="1">
    <citation type="journal article" date="2014" name="PLoS ONE">
        <title>Global Analysis of Gene Expression Profiles in Physic Nut (Jatropha curcas L.) Seedlings Exposed to Salt Stress.</title>
        <authorList>
            <person name="Zhang L."/>
            <person name="Zhang C."/>
            <person name="Wu P."/>
            <person name="Chen Y."/>
            <person name="Li M."/>
            <person name="Jiang H."/>
            <person name="Wu G."/>
        </authorList>
    </citation>
    <scope>NUCLEOTIDE SEQUENCE [LARGE SCALE GENOMIC DNA]</scope>
    <source>
        <strain evidence="9">cv. GZQX0401</strain>
        <tissue evidence="8">Young leaves</tissue>
    </source>
</reference>
<dbReference type="KEGG" id="jcu:105649474"/>
<name>A0A067JDQ7_JATCU</name>
<evidence type="ECO:0000313" key="8">
    <source>
        <dbReference type="EMBL" id="KDP20898.1"/>
    </source>
</evidence>
<dbReference type="GO" id="GO:0008270">
    <property type="term" value="F:zinc ion binding"/>
    <property type="evidence" value="ECO:0007669"/>
    <property type="project" value="UniProtKB-KW"/>
</dbReference>
<dbReference type="InterPro" id="IPR038508">
    <property type="entry name" value="ArfGAP_dom_sf"/>
</dbReference>
<dbReference type="EMBL" id="KK915662">
    <property type="protein sequence ID" value="KDP20898.1"/>
    <property type="molecule type" value="Genomic_DNA"/>
</dbReference>
<feature type="domain" description="Arf-GAP" evidence="7">
    <location>
        <begin position="16"/>
        <end position="130"/>
    </location>
</feature>
<keyword evidence="4" id="KW-0862">Zinc</keyword>
<dbReference type="InterPro" id="IPR037278">
    <property type="entry name" value="ARFGAP/RecO"/>
</dbReference>
<evidence type="ECO:0000256" key="6">
    <source>
        <dbReference type="SAM" id="MobiDB-lite"/>
    </source>
</evidence>
<feature type="region of interest" description="Disordered" evidence="6">
    <location>
        <begin position="258"/>
        <end position="289"/>
    </location>
</feature>
<feature type="compositionally biased region" description="Polar residues" evidence="6">
    <location>
        <begin position="274"/>
        <end position="288"/>
    </location>
</feature>
<dbReference type="InterPro" id="IPR001164">
    <property type="entry name" value="ArfGAP_dom"/>
</dbReference>
<evidence type="ECO:0000256" key="2">
    <source>
        <dbReference type="ARBA" id="ARBA00022723"/>
    </source>
</evidence>
<evidence type="ECO:0000256" key="5">
    <source>
        <dbReference type="PROSITE-ProRule" id="PRU00288"/>
    </source>
</evidence>
<evidence type="ECO:0000256" key="3">
    <source>
        <dbReference type="ARBA" id="ARBA00022771"/>
    </source>
</evidence>
<dbReference type="Gene3D" id="1.10.220.150">
    <property type="entry name" value="Arf GTPase activating protein"/>
    <property type="match status" value="1"/>
</dbReference>
<feature type="compositionally biased region" description="Basic and acidic residues" evidence="6">
    <location>
        <begin position="208"/>
        <end position="219"/>
    </location>
</feature>
<dbReference type="SMART" id="SM00105">
    <property type="entry name" value="ArfGap"/>
    <property type="match status" value="1"/>
</dbReference>
<dbReference type="PRINTS" id="PR00405">
    <property type="entry name" value="REVINTRACTNG"/>
</dbReference>
<dbReference type="OrthoDB" id="10266696at2759"/>
<protein>
    <recommendedName>
        <fullName evidence="7">Arf-GAP domain-containing protein</fullName>
    </recommendedName>
</protein>
<keyword evidence="1" id="KW-0343">GTPase activation</keyword>
<sequence length="476" mass="52712">MNEKANVSKVLNAKHRKVLEGLLKLPENRECADCKSKGPRWASVNLGIFICMQCSGVHRSLGVHISKVRSATLDTWLPEQIALIQSMGNNKSNSYWEAELPPNYDRVRIENFIRAKYEEKRWVPRDGKAKLPPKVIVEKASIYRSGLEASHKGMEKINHVFEERKITPPAIANDNRPTSKSCKPVSVKTSQQVTNDTKPQEPVQNSDQPKKEQVTHDTKQAASKAELVKKEEKATSVATPAKVDYVTELFNLLCTDDSSGNFSMKPTGGLQSARAESTSGRSNSSNVFESKIQPKYEAENMFRDPPLVASSLERPQRDTHNDVTNLFEKSSMMSPFSVHQQKVHTLSQKQQVLMVTAVNSSGGSQTFPANALQYNANGAHLSSQNWVNNGHQVPGVMMPTSNLQKYIQIGSNQQMYLAGNSANVPVSSMYGPGPVAQINGAMNFRSTMPAAFPAAPTQPQVYYDWSSLTPGMFTRQ</sequence>
<keyword evidence="2" id="KW-0479">Metal-binding</keyword>
<dbReference type="AlphaFoldDB" id="A0A067JDQ7"/>
<evidence type="ECO:0000259" key="7">
    <source>
        <dbReference type="PROSITE" id="PS50115"/>
    </source>
</evidence>
<dbReference type="InterPro" id="IPR044520">
    <property type="entry name" value="ARF_GAP_AGD5/15"/>
</dbReference>
<organism evidence="8 9">
    <name type="scientific">Jatropha curcas</name>
    <name type="common">Barbados nut</name>
    <dbReference type="NCBI Taxonomy" id="180498"/>
    <lineage>
        <taxon>Eukaryota</taxon>
        <taxon>Viridiplantae</taxon>
        <taxon>Streptophyta</taxon>
        <taxon>Embryophyta</taxon>
        <taxon>Tracheophyta</taxon>
        <taxon>Spermatophyta</taxon>
        <taxon>Magnoliopsida</taxon>
        <taxon>eudicotyledons</taxon>
        <taxon>Gunneridae</taxon>
        <taxon>Pentapetalae</taxon>
        <taxon>rosids</taxon>
        <taxon>fabids</taxon>
        <taxon>Malpighiales</taxon>
        <taxon>Euphorbiaceae</taxon>
        <taxon>Crotonoideae</taxon>
        <taxon>Jatropheae</taxon>
        <taxon>Jatropha</taxon>
    </lineage>
</organism>
<feature type="region of interest" description="Disordered" evidence="6">
    <location>
        <begin position="168"/>
        <end position="237"/>
    </location>
</feature>
<accession>A0A067JDQ7</accession>
<evidence type="ECO:0000256" key="4">
    <source>
        <dbReference type="ARBA" id="ARBA00022833"/>
    </source>
</evidence>
<dbReference type="Proteomes" id="UP000027138">
    <property type="component" value="Unassembled WGS sequence"/>
</dbReference>
<dbReference type="GO" id="GO:0005096">
    <property type="term" value="F:GTPase activator activity"/>
    <property type="evidence" value="ECO:0007669"/>
    <property type="project" value="UniProtKB-KW"/>
</dbReference>
<feature type="compositionally biased region" description="Polar residues" evidence="6">
    <location>
        <begin position="175"/>
        <end position="207"/>
    </location>
</feature>
<dbReference type="PANTHER" id="PTHR46419">
    <property type="entry name" value="ADP-RIBOSYLATION FACTOR GTPASE-ACTIVATING PROTEIN AGD5"/>
    <property type="match status" value="1"/>
</dbReference>
<evidence type="ECO:0000313" key="9">
    <source>
        <dbReference type="Proteomes" id="UP000027138"/>
    </source>
</evidence>
<dbReference type="PANTHER" id="PTHR46419:SF1">
    <property type="entry name" value="ARF-GAP DOMAIN-CONTAINING PROTEIN"/>
    <property type="match status" value="1"/>
</dbReference>
<keyword evidence="3 5" id="KW-0863">Zinc-finger</keyword>
<keyword evidence="9" id="KW-1185">Reference proteome</keyword>
<dbReference type="FunFam" id="1.10.220.150:FF:000009">
    <property type="entry name" value="stromal membrane-associated protein 1 isoform X1"/>
    <property type="match status" value="1"/>
</dbReference>
<gene>
    <name evidence="8" type="ORF">JCGZ_21369</name>
</gene>